<dbReference type="PRINTS" id="PR00207">
    <property type="entry name" value="FLAGELLIN"/>
</dbReference>
<keyword evidence="2 3" id="KW-0975">Bacterial flagellum</keyword>
<organism evidence="6 7">
    <name type="scientific">Tritonibacter horizontis</name>
    <dbReference type="NCBI Taxonomy" id="1768241"/>
    <lineage>
        <taxon>Bacteria</taxon>
        <taxon>Pseudomonadati</taxon>
        <taxon>Pseudomonadota</taxon>
        <taxon>Alphaproteobacteria</taxon>
        <taxon>Rhodobacterales</taxon>
        <taxon>Paracoccaceae</taxon>
        <taxon>Tritonibacter</taxon>
    </lineage>
</organism>
<dbReference type="RefSeq" id="WP_068239320.1">
    <property type="nucleotide sequence ID" value="NZ_LPUY01000008.1"/>
</dbReference>
<evidence type="ECO:0000313" key="7">
    <source>
        <dbReference type="Proteomes" id="UP000068382"/>
    </source>
</evidence>
<proteinExistence type="inferred from homology"/>
<dbReference type="InterPro" id="IPR046358">
    <property type="entry name" value="Flagellin_C"/>
</dbReference>
<evidence type="ECO:0000313" key="6">
    <source>
        <dbReference type="EMBL" id="KUP94829.1"/>
    </source>
</evidence>
<dbReference type="SUPFAM" id="SSF64518">
    <property type="entry name" value="Phase 1 flagellin"/>
    <property type="match status" value="1"/>
</dbReference>
<evidence type="ECO:0000259" key="5">
    <source>
        <dbReference type="Pfam" id="PF00700"/>
    </source>
</evidence>
<dbReference type="PATRIC" id="fig|1768241.3.peg.164"/>
<comment type="caution">
    <text evidence="6">The sequence shown here is derived from an EMBL/GenBank/DDBJ whole genome shotgun (WGS) entry which is preliminary data.</text>
</comment>
<accession>A0A132C2L1</accession>
<dbReference type="PANTHER" id="PTHR42792">
    <property type="entry name" value="FLAGELLIN"/>
    <property type="match status" value="1"/>
</dbReference>
<comment type="function">
    <text evidence="3">Flagellin is the subunit protein which polymerizes to form the filaments of bacterial flagella.</text>
</comment>
<evidence type="ECO:0000256" key="1">
    <source>
        <dbReference type="ARBA" id="ARBA00005709"/>
    </source>
</evidence>
<dbReference type="EMBL" id="LPUY01000008">
    <property type="protein sequence ID" value="KUP94829.1"/>
    <property type="molecule type" value="Genomic_DNA"/>
</dbReference>
<keyword evidence="6" id="KW-0966">Cell projection</keyword>
<comment type="similarity">
    <text evidence="1 3">Belongs to the bacterial flagellin family.</text>
</comment>
<dbReference type="Pfam" id="PF00700">
    <property type="entry name" value="Flagellin_C"/>
    <property type="match status" value="1"/>
</dbReference>
<evidence type="ECO:0000259" key="4">
    <source>
        <dbReference type="Pfam" id="PF00669"/>
    </source>
</evidence>
<dbReference type="InterPro" id="IPR001029">
    <property type="entry name" value="Flagellin_N"/>
</dbReference>
<keyword evidence="3" id="KW-0964">Secreted</keyword>
<comment type="subcellular location">
    <subcellularLocation>
        <location evidence="3">Secreted</location>
    </subcellularLocation>
    <subcellularLocation>
        <location evidence="3">Bacterial flagellum</location>
    </subcellularLocation>
</comment>
<dbReference type="Proteomes" id="UP000068382">
    <property type="component" value="Unassembled WGS sequence"/>
</dbReference>
<dbReference type="AlphaFoldDB" id="A0A132C2L1"/>
<gene>
    <name evidence="6" type="primary">fliC_2</name>
    <name evidence="6" type="ORF">TRIHO_01630</name>
</gene>
<dbReference type="GO" id="GO:0005198">
    <property type="term" value="F:structural molecule activity"/>
    <property type="evidence" value="ECO:0007669"/>
    <property type="project" value="UniProtKB-UniRule"/>
</dbReference>
<name>A0A132C2L1_9RHOB</name>
<keyword evidence="6" id="KW-0282">Flagellum</keyword>
<dbReference type="Pfam" id="PF00669">
    <property type="entry name" value="Flagellin_N"/>
    <property type="match status" value="1"/>
</dbReference>
<dbReference type="GO" id="GO:0005576">
    <property type="term" value="C:extracellular region"/>
    <property type="evidence" value="ECO:0007669"/>
    <property type="project" value="UniProtKB-SubCell"/>
</dbReference>
<protein>
    <recommendedName>
        <fullName evidence="3">Flagellin</fullName>
    </recommendedName>
</protein>
<keyword evidence="7" id="KW-1185">Reference proteome</keyword>
<reference evidence="6 7" key="1">
    <citation type="submission" date="2015-12" db="EMBL/GenBank/DDBJ databases">
        <title>Genome sequence of the marine Rhodobacteraceae strain O3.65, Candidatus Tritonibacter horizontis.</title>
        <authorList>
            <person name="Poehlein A."/>
            <person name="Giebel H.A."/>
            <person name="Voget S."/>
            <person name="Brinkhoff T."/>
        </authorList>
    </citation>
    <scope>NUCLEOTIDE SEQUENCE [LARGE SCALE GENOMIC DNA]</scope>
    <source>
        <strain evidence="6 7">O3.65</strain>
    </source>
</reference>
<keyword evidence="6" id="KW-0969">Cilium</keyword>
<dbReference type="PANTHER" id="PTHR42792:SF2">
    <property type="entry name" value="FLAGELLIN"/>
    <property type="match status" value="1"/>
</dbReference>
<dbReference type="Gene3D" id="1.20.1330.10">
    <property type="entry name" value="f41 fragment of flagellin, N-terminal domain"/>
    <property type="match status" value="1"/>
</dbReference>
<dbReference type="InterPro" id="IPR001492">
    <property type="entry name" value="Flagellin"/>
</dbReference>
<dbReference type="GO" id="GO:0009288">
    <property type="term" value="C:bacterial-type flagellum"/>
    <property type="evidence" value="ECO:0007669"/>
    <property type="project" value="UniProtKB-SubCell"/>
</dbReference>
<sequence>MTSINTNPGAEIALRVLSNNQVEKEDVQDDISTGKDVDEAKDAPAIWAISEIMGSDLAGFEATSNGLNIGEATVSVASAGAEQITNLLTDMKELTILASSGTADYSMVEEQLAQKTEQINTIISSSSFNGVNLLATDTDGSGGTGLNVAASQDRSGSDAPTLSTISIGGVDFESSTSFDINNRTTVTDAASARTALTEIEGFLRYATDSAAALGAGAQQLAEQDVFMDKLSDAIQMGISELTDTDMEDAAARFEALSAQEQLGGLSLSIANASPGSLRSLYS</sequence>
<feature type="domain" description="Flagellin C-terminal" evidence="5">
    <location>
        <begin position="199"/>
        <end position="278"/>
    </location>
</feature>
<evidence type="ECO:0000256" key="3">
    <source>
        <dbReference type="RuleBase" id="RU362073"/>
    </source>
</evidence>
<dbReference type="OrthoDB" id="8328560at2"/>
<evidence type="ECO:0000256" key="2">
    <source>
        <dbReference type="ARBA" id="ARBA00023143"/>
    </source>
</evidence>
<feature type="domain" description="Flagellin N-terminal" evidence="4">
    <location>
        <begin position="4"/>
        <end position="136"/>
    </location>
</feature>